<dbReference type="RefSeq" id="WP_343772894.1">
    <property type="nucleotide sequence ID" value="NZ_BAAADV010000001.1"/>
</dbReference>
<keyword evidence="1" id="KW-0175">Coiled coil</keyword>
<proteinExistence type="predicted"/>
<dbReference type="EMBL" id="BAAADV010000001">
    <property type="protein sequence ID" value="GAA0667231.1"/>
    <property type="molecule type" value="Genomic_DNA"/>
</dbReference>
<reference evidence="2 3" key="1">
    <citation type="journal article" date="2019" name="Int. J. Syst. Evol. Microbiol.">
        <title>The Global Catalogue of Microorganisms (GCM) 10K type strain sequencing project: providing services to taxonomists for standard genome sequencing and annotation.</title>
        <authorList>
            <consortium name="The Broad Institute Genomics Platform"/>
            <consortium name="The Broad Institute Genome Sequencing Center for Infectious Disease"/>
            <person name="Wu L."/>
            <person name="Ma J."/>
        </authorList>
    </citation>
    <scope>NUCLEOTIDE SEQUENCE [LARGE SCALE GENOMIC DNA]</scope>
    <source>
        <strain evidence="2 3">JCM 16328</strain>
    </source>
</reference>
<feature type="coiled-coil region" evidence="1">
    <location>
        <begin position="108"/>
        <end position="141"/>
    </location>
</feature>
<keyword evidence="3" id="KW-1185">Reference proteome</keyword>
<dbReference type="AlphaFoldDB" id="A0AAV3T6X5"/>
<evidence type="ECO:0000256" key="1">
    <source>
        <dbReference type="SAM" id="Coils"/>
    </source>
</evidence>
<dbReference type="Pfam" id="PF23432">
    <property type="entry name" value="DUF7118"/>
    <property type="match status" value="1"/>
</dbReference>
<comment type="caution">
    <text evidence="2">The sequence shown here is derived from an EMBL/GenBank/DDBJ whole genome shotgun (WGS) entry which is preliminary data.</text>
</comment>
<evidence type="ECO:0000313" key="3">
    <source>
        <dbReference type="Proteomes" id="UP001500420"/>
    </source>
</evidence>
<gene>
    <name evidence="2" type="ORF">GCM10009020_10890</name>
</gene>
<organism evidence="2 3">
    <name type="scientific">Natronoarchaeum mannanilyticum</name>
    <dbReference type="NCBI Taxonomy" id="926360"/>
    <lineage>
        <taxon>Archaea</taxon>
        <taxon>Methanobacteriati</taxon>
        <taxon>Methanobacteriota</taxon>
        <taxon>Stenosarchaea group</taxon>
        <taxon>Halobacteria</taxon>
        <taxon>Halobacteriales</taxon>
        <taxon>Natronoarchaeaceae</taxon>
    </lineage>
</organism>
<protein>
    <submittedName>
        <fullName evidence="2">Uncharacterized protein</fullName>
    </submittedName>
</protein>
<evidence type="ECO:0000313" key="2">
    <source>
        <dbReference type="EMBL" id="GAA0667231.1"/>
    </source>
</evidence>
<name>A0AAV3T6X5_9EURY</name>
<dbReference type="Proteomes" id="UP001500420">
    <property type="component" value="Unassembled WGS sequence"/>
</dbReference>
<sequence>MSESATRRFDSVERLRTAHERLEALRSEVADHGEDDVETVAETYRSAHRLLDRYVDAATGTGDFKSYVEFRGEFATLVEDLPDELPRREAFEDALEAVDKRRLDQSDFDRAREALARAENLVDLLDDRDDARETYREARIDARDRLDAIDERTDELERLLELGDADLDAPVEELREPIEAYDEAVREAFREYRETASARELLEFVERTRAFPLVDLPRPSEDLLEYVRESPDGEEPIPALLEYTDYSRSKLEHYAADADALKRSVATERTYLERLDAEPLTVGWPPPERGVLRWRVVELRKVVDRFAPEDAIAKLRDVRALAADAERYERLRDAAVATHRLDAEDRDRLASGDVGDELDALREERAALEAALEELPEP</sequence>
<dbReference type="InterPro" id="IPR055542">
    <property type="entry name" value="DUF7118"/>
</dbReference>
<accession>A0AAV3T6X5</accession>